<sequence>MAEYTSILVEREEKVGIVTLNRPRELNALNFQLVNELADALEEFDRDEAIGCIILTGSGEKAFAAGADIKEMADKSPIDMMLGGFESWGRIRKIHTPMIAAVNGYALGGGCELAMHCDIILASENARFGQPEILIGVIPGAGGTQRLARTLGKYRTMEIVLTGSPINAKELESLGLVNHVVPQGELMNEARKLANKIAGQAPIAVRMAKEAVLSAFETSLEEGLDLERKNFFLLFATEDMREGMRAFIEKRQAHFQGK</sequence>
<keyword evidence="4" id="KW-0276">Fatty acid metabolism</keyword>
<organism evidence="11 12">
    <name type="scientific">Dictyobacter aurantiacus</name>
    <dbReference type="NCBI Taxonomy" id="1936993"/>
    <lineage>
        <taxon>Bacteria</taxon>
        <taxon>Bacillati</taxon>
        <taxon>Chloroflexota</taxon>
        <taxon>Ktedonobacteria</taxon>
        <taxon>Ktedonobacterales</taxon>
        <taxon>Dictyobacteraceae</taxon>
        <taxon>Dictyobacter</taxon>
    </lineage>
</organism>
<evidence type="ECO:0000256" key="5">
    <source>
        <dbReference type="ARBA" id="ARBA00023098"/>
    </source>
</evidence>
<accession>A0A401ZCG8</accession>
<gene>
    <name evidence="11" type="ORF">KDAU_18420</name>
</gene>
<evidence type="ECO:0000256" key="6">
    <source>
        <dbReference type="ARBA" id="ARBA00023239"/>
    </source>
</evidence>
<dbReference type="Gene3D" id="3.90.226.10">
    <property type="entry name" value="2-enoyl-CoA Hydratase, Chain A, domain 1"/>
    <property type="match status" value="1"/>
</dbReference>
<dbReference type="PANTHER" id="PTHR11941">
    <property type="entry name" value="ENOYL-COA HYDRATASE-RELATED"/>
    <property type="match status" value="1"/>
</dbReference>
<dbReference type="GO" id="GO:0004300">
    <property type="term" value="F:enoyl-CoA hydratase activity"/>
    <property type="evidence" value="ECO:0007669"/>
    <property type="project" value="UniProtKB-EC"/>
</dbReference>
<dbReference type="Pfam" id="PF00378">
    <property type="entry name" value="ECH_1"/>
    <property type="match status" value="1"/>
</dbReference>
<dbReference type="InterPro" id="IPR018376">
    <property type="entry name" value="Enoyl-CoA_hyd/isom_CS"/>
</dbReference>
<evidence type="ECO:0000256" key="3">
    <source>
        <dbReference type="ARBA" id="ARBA00012076"/>
    </source>
</evidence>
<proteinExistence type="inferred from homology"/>
<evidence type="ECO:0000256" key="4">
    <source>
        <dbReference type="ARBA" id="ARBA00022832"/>
    </source>
</evidence>
<evidence type="ECO:0000313" key="12">
    <source>
        <dbReference type="Proteomes" id="UP000287224"/>
    </source>
</evidence>
<dbReference type="PROSITE" id="PS00166">
    <property type="entry name" value="ENOYL_COA_HYDRATASE"/>
    <property type="match status" value="1"/>
</dbReference>
<keyword evidence="12" id="KW-1185">Reference proteome</keyword>
<dbReference type="InterPro" id="IPR001753">
    <property type="entry name" value="Enoyl-CoA_hydra/iso"/>
</dbReference>
<name>A0A401ZCG8_9CHLR</name>
<keyword evidence="5" id="KW-0443">Lipid metabolism</keyword>
<evidence type="ECO:0000313" key="11">
    <source>
        <dbReference type="EMBL" id="GCE04513.1"/>
    </source>
</evidence>
<dbReference type="GO" id="GO:0006635">
    <property type="term" value="P:fatty acid beta-oxidation"/>
    <property type="evidence" value="ECO:0007669"/>
    <property type="project" value="TreeGrafter"/>
</dbReference>
<comment type="catalytic activity">
    <reaction evidence="7">
        <text>a (3S)-3-hydroxyacyl-CoA = a (2E)-enoyl-CoA + H2O</text>
        <dbReference type="Rhea" id="RHEA:16105"/>
        <dbReference type="ChEBI" id="CHEBI:15377"/>
        <dbReference type="ChEBI" id="CHEBI:57318"/>
        <dbReference type="ChEBI" id="CHEBI:58856"/>
        <dbReference type="EC" id="4.2.1.17"/>
    </reaction>
</comment>
<dbReference type="AlphaFoldDB" id="A0A401ZCG8"/>
<dbReference type="Gene3D" id="1.10.12.10">
    <property type="entry name" value="Lyase 2-enoyl-coa Hydratase, Chain A, domain 2"/>
    <property type="match status" value="1"/>
</dbReference>
<evidence type="ECO:0000256" key="8">
    <source>
        <dbReference type="ARBA" id="ARBA00023717"/>
    </source>
</evidence>
<reference evidence="12" key="1">
    <citation type="submission" date="2018-12" db="EMBL/GenBank/DDBJ databases">
        <title>Tengunoibacter tsumagoiensis gen. nov., sp. nov., Dictyobacter kobayashii sp. nov., D. alpinus sp. nov., and D. joshuensis sp. nov. and description of Dictyobacteraceae fam. nov. within the order Ktedonobacterales isolated from Tengu-no-mugimeshi.</title>
        <authorList>
            <person name="Wang C.M."/>
            <person name="Zheng Y."/>
            <person name="Sakai Y."/>
            <person name="Toyoda A."/>
            <person name="Minakuchi Y."/>
            <person name="Abe K."/>
            <person name="Yokota A."/>
            <person name="Yabe S."/>
        </authorList>
    </citation>
    <scope>NUCLEOTIDE SEQUENCE [LARGE SCALE GENOMIC DNA]</scope>
    <source>
        <strain evidence="12">S-27</strain>
    </source>
</reference>
<dbReference type="Proteomes" id="UP000287224">
    <property type="component" value="Unassembled WGS sequence"/>
</dbReference>
<evidence type="ECO:0000256" key="9">
    <source>
        <dbReference type="ARBA" id="ARBA00068643"/>
    </source>
</evidence>
<dbReference type="InterPro" id="IPR029045">
    <property type="entry name" value="ClpP/crotonase-like_dom_sf"/>
</dbReference>
<evidence type="ECO:0000256" key="1">
    <source>
        <dbReference type="ARBA" id="ARBA00002994"/>
    </source>
</evidence>
<dbReference type="FunFam" id="1.10.12.10:FF:000001">
    <property type="entry name" value="Probable enoyl-CoA hydratase, mitochondrial"/>
    <property type="match status" value="1"/>
</dbReference>
<dbReference type="CDD" id="cd06558">
    <property type="entry name" value="crotonase-like"/>
    <property type="match status" value="1"/>
</dbReference>
<evidence type="ECO:0000256" key="7">
    <source>
        <dbReference type="ARBA" id="ARBA00023709"/>
    </source>
</evidence>
<evidence type="ECO:0000256" key="2">
    <source>
        <dbReference type="ARBA" id="ARBA00005254"/>
    </source>
</evidence>
<dbReference type="EMBL" id="BIFQ01000001">
    <property type="protein sequence ID" value="GCE04513.1"/>
    <property type="molecule type" value="Genomic_DNA"/>
</dbReference>
<dbReference type="SUPFAM" id="SSF52096">
    <property type="entry name" value="ClpP/crotonase"/>
    <property type="match status" value="1"/>
</dbReference>
<dbReference type="OrthoDB" id="9777977at2"/>
<evidence type="ECO:0000256" key="10">
    <source>
        <dbReference type="RuleBase" id="RU003707"/>
    </source>
</evidence>
<comment type="function">
    <text evidence="1">Could possibly oxidize fatty acids using specific components.</text>
</comment>
<dbReference type="EC" id="4.2.1.17" evidence="3"/>
<keyword evidence="6" id="KW-0456">Lyase</keyword>
<comment type="catalytic activity">
    <reaction evidence="8">
        <text>a 4-saturated-(3S)-3-hydroxyacyl-CoA = a (3E)-enoyl-CoA + H2O</text>
        <dbReference type="Rhea" id="RHEA:20724"/>
        <dbReference type="ChEBI" id="CHEBI:15377"/>
        <dbReference type="ChEBI" id="CHEBI:58521"/>
        <dbReference type="ChEBI" id="CHEBI:137480"/>
        <dbReference type="EC" id="4.2.1.17"/>
    </reaction>
</comment>
<dbReference type="RefSeq" id="WP_126595661.1">
    <property type="nucleotide sequence ID" value="NZ_BIFQ01000001.1"/>
</dbReference>
<dbReference type="PANTHER" id="PTHR11941:SF54">
    <property type="entry name" value="ENOYL-COA HYDRATASE, MITOCHONDRIAL"/>
    <property type="match status" value="1"/>
</dbReference>
<comment type="caution">
    <text evidence="11">The sequence shown here is derived from an EMBL/GenBank/DDBJ whole genome shotgun (WGS) entry which is preliminary data.</text>
</comment>
<dbReference type="FunFam" id="3.90.226.10:FF:000019">
    <property type="entry name" value="Enoyl-CoA hydratase, mitochondrial"/>
    <property type="match status" value="1"/>
</dbReference>
<protein>
    <recommendedName>
        <fullName evidence="9">Probable enoyl-CoA hydratase echA8</fullName>
        <ecNumber evidence="3">4.2.1.17</ecNumber>
    </recommendedName>
</protein>
<dbReference type="InterPro" id="IPR014748">
    <property type="entry name" value="Enoyl-CoA_hydra_C"/>
</dbReference>
<comment type="similarity">
    <text evidence="2 10">Belongs to the enoyl-CoA hydratase/isomerase family.</text>
</comment>